<feature type="transmembrane region" description="Helical" evidence="1">
    <location>
        <begin position="274"/>
        <end position="292"/>
    </location>
</feature>
<dbReference type="HOGENOM" id="CLU_034724_1_1_9"/>
<dbReference type="PANTHER" id="PTHR34289">
    <property type="entry name" value="PROTEIN, PUTATIVE (DUF819)-RELATED"/>
    <property type="match status" value="1"/>
</dbReference>
<reference evidence="2 3" key="1">
    <citation type="submission" date="2011-09" db="EMBL/GenBank/DDBJ databases">
        <title>The Genome Sequence of Bacillus smithii 7_3_47FAA.</title>
        <authorList>
            <consortium name="The Broad Institute Genome Sequencing Platform"/>
            <person name="Earl A."/>
            <person name="Ward D."/>
            <person name="Feldgarden M."/>
            <person name="Gevers D."/>
            <person name="Daigneault M."/>
            <person name="Strauss J."/>
            <person name="Allen-Vercoe E."/>
            <person name="Young S.K."/>
            <person name="Zeng Q."/>
            <person name="Gargeya S."/>
            <person name="Fitzgerald M."/>
            <person name="Haas B."/>
            <person name="Abouelleil A."/>
            <person name="Alvarado L."/>
            <person name="Arachchi H.M."/>
            <person name="Berlin A."/>
            <person name="Brown A."/>
            <person name="Chapman S.B."/>
            <person name="Chen Z."/>
            <person name="Dunbar C."/>
            <person name="Freedman E."/>
            <person name="Gearin G."/>
            <person name="Goldberg J."/>
            <person name="Griggs A."/>
            <person name="Gujja S."/>
            <person name="Heiman D."/>
            <person name="Howarth C."/>
            <person name="Larson L."/>
            <person name="Lui A."/>
            <person name="MacDonald P.J.P."/>
            <person name="Montmayeur A."/>
            <person name="Murphy C."/>
            <person name="Neiman D."/>
            <person name="Pearson M."/>
            <person name="Priest M."/>
            <person name="Roberts A."/>
            <person name="Saif S."/>
            <person name="Shea T."/>
            <person name="Shenoy N."/>
            <person name="Sisk P."/>
            <person name="Stolte C."/>
            <person name="Sykes S."/>
            <person name="Wortman J."/>
            <person name="Nusbaum C."/>
            <person name="Birren B."/>
        </authorList>
    </citation>
    <scope>NUCLEOTIDE SEQUENCE [LARGE SCALE GENOMIC DNA]</scope>
    <source>
        <strain evidence="2 3">7_3_47FAA</strain>
    </source>
</reference>
<proteinExistence type="predicted"/>
<feature type="transmembrane region" description="Helical" evidence="1">
    <location>
        <begin position="304"/>
        <end position="324"/>
    </location>
</feature>
<evidence type="ECO:0000313" key="2">
    <source>
        <dbReference type="EMBL" id="EHL79025.1"/>
    </source>
</evidence>
<dbReference type="PATRIC" id="fig|665952.3.peg.793"/>
<feature type="transmembrane region" description="Helical" evidence="1">
    <location>
        <begin position="249"/>
        <end position="267"/>
    </location>
</feature>
<feature type="transmembrane region" description="Helical" evidence="1">
    <location>
        <begin position="95"/>
        <end position="117"/>
    </location>
</feature>
<feature type="transmembrane region" description="Helical" evidence="1">
    <location>
        <begin position="67"/>
        <end position="83"/>
    </location>
</feature>
<dbReference type="Pfam" id="PF05684">
    <property type="entry name" value="DUF819"/>
    <property type="match status" value="1"/>
</dbReference>
<dbReference type="PANTHER" id="PTHR34289:SF8">
    <property type="entry name" value="DUF819 DOMAIN-CONTAINING PROTEIN"/>
    <property type="match status" value="1"/>
</dbReference>
<feature type="transmembrane region" description="Helical" evidence="1">
    <location>
        <begin position="331"/>
        <end position="352"/>
    </location>
</feature>
<sequence>MIKDGFMYLSVLVAFAALMVGIERRFKGNRILKFIPGIVLIYIGAALMQTFGVFANNESIDGVYNQVKGALLPAMLMLMLLKCDIRSIAKLGPRMLGGFVVAVISIFLGFVIVYALFKPFYVADTWKAFGALSGSWTGGSANMVALQGILNVPENIFGYALMMDTINYAVWVMFMFWLVPFADSFNRWTKADVSFIQKGFNEVAATDEKDAQGTQFHHLLYLLGIGLLVSALSTYLGNLLPEVGAVINATSWTIMIASVVGLVLAVTPVAKMPGILDVSNVMLYIVVALIASRSDFSNLTQAPIYIISGFFIMLIHLMIMLLLGKLFKYDLFTLGVASLANIGGMASAPMLAAAYNRALIPIGVIMALLGAFIGTYFGMLVAKVLAMI</sequence>
<feature type="transmembrane region" description="Helical" evidence="1">
    <location>
        <begin position="358"/>
        <end position="382"/>
    </location>
</feature>
<keyword evidence="3" id="KW-1185">Reference proteome</keyword>
<accession>G9QIK5</accession>
<dbReference type="InterPro" id="IPR008537">
    <property type="entry name" value="DUF819"/>
</dbReference>
<evidence type="ECO:0008006" key="4">
    <source>
        <dbReference type="Google" id="ProtNLM"/>
    </source>
</evidence>
<feature type="transmembrane region" description="Helical" evidence="1">
    <location>
        <begin position="219"/>
        <end position="237"/>
    </location>
</feature>
<feature type="transmembrane region" description="Helical" evidence="1">
    <location>
        <begin position="156"/>
        <end position="179"/>
    </location>
</feature>
<dbReference type="Proteomes" id="UP000011747">
    <property type="component" value="Unassembled WGS sequence"/>
</dbReference>
<protein>
    <recommendedName>
        <fullName evidence="4">DUF819 domain-containing protein</fullName>
    </recommendedName>
</protein>
<feature type="transmembrane region" description="Helical" evidence="1">
    <location>
        <begin position="6"/>
        <end position="22"/>
    </location>
</feature>
<name>G9QIK5_9BACI</name>
<evidence type="ECO:0000313" key="3">
    <source>
        <dbReference type="Proteomes" id="UP000011747"/>
    </source>
</evidence>
<keyword evidence="1" id="KW-0472">Membrane</keyword>
<dbReference type="RefSeq" id="WP_003353075.1">
    <property type="nucleotide sequence ID" value="NZ_JH414743.1"/>
</dbReference>
<organism evidence="2 3">
    <name type="scientific">Bacillus smithii 7_3_47FAA</name>
    <dbReference type="NCBI Taxonomy" id="665952"/>
    <lineage>
        <taxon>Bacteria</taxon>
        <taxon>Bacillati</taxon>
        <taxon>Bacillota</taxon>
        <taxon>Bacilli</taxon>
        <taxon>Bacillales</taxon>
        <taxon>Bacillaceae</taxon>
        <taxon>Bacillus</taxon>
    </lineage>
</organism>
<keyword evidence="1" id="KW-0812">Transmembrane</keyword>
<comment type="caution">
    <text evidence="2">The sequence shown here is derived from an EMBL/GenBank/DDBJ whole genome shotgun (WGS) entry which is preliminary data.</text>
</comment>
<feature type="transmembrane region" description="Helical" evidence="1">
    <location>
        <begin position="34"/>
        <end position="55"/>
    </location>
</feature>
<keyword evidence="1" id="KW-1133">Transmembrane helix</keyword>
<dbReference type="AlphaFoldDB" id="G9QIK5"/>
<gene>
    <name evidence="2" type="ORF">HMPREF1015_02296</name>
</gene>
<dbReference type="EMBL" id="ACWF01000039">
    <property type="protein sequence ID" value="EHL79025.1"/>
    <property type="molecule type" value="Genomic_DNA"/>
</dbReference>
<evidence type="ECO:0000256" key="1">
    <source>
        <dbReference type="SAM" id="Phobius"/>
    </source>
</evidence>